<evidence type="ECO:0000313" key="3">
    <source>
        <dbReference type="Proteomes" id="UP001380365"/>
    </source>
</evidence>
<evidence type="ECO:0000313" key="2">
    <source>
        <dbReference type="EMBL" id="MEJ5094229.1"/>
    </source>
</evidence>
<keyword evidence="1" id="KW-0812">Transmembrane</keyword>
<feature type="transmembrane region" description="Helical" evidence="1">
    <location>
        <begin position="80"/>
        <end position="101"/>
    </location>
</feature>
<dbReference type="RefSeq" id="WP_132883171.1">
    <property type="nucleotide sequence ID" value="NZ_JBBGZA010000001.1"/>
</dbReference>
<dbReference type="EMBL" id="JBBGZA010000001">
    <property type="protein sequence ID" value="MEJ5094229.1"/>
    <property type="molecule type" value="Genomic_DNA"/>
</dbReference>
<evidence type="ECO:0000256" key="1">
    <source>
        <dbReference type="SAM" id="Phobius"/>
    </source>
</evidence>
<dbReference type="Pfam" id="PF11026">
    <property type="entry name" value="DUF2721"/>
    <property type="match status" value="1"/>
</dbReference>
<name>A0ABU8Q3D2_9SPHN</name>
<sequence>MAFSPVLSTVAETIQVAIAPVFLLAGLGAILNVMVGRLARIVDRSRQLTTLQLRGDDPERIQHVQELRLIDGRIRMINNAVYLVVMAAIAICLVVAMLFVAELGNFQIGQVIAVAFIVSMLLLTGGLICFLIEIHMSVRAIRVRSDLLELPLP</sequence>
<proteinExistence type="predicted"/>
<dbReference type="Proteomes" id="UP001380365">
    <property type="component" value="Unassembled WGS sequence"/>
</dbReference>
<keyword evidence="1" id="KW-1133">Transmembrane helix</keyword>
<protein>
    <submittedName>
        <fullName evidence="2">DUF2721 domain-containing protein</fullName>
    </submittedName>
</protein>
<organism evidence="2 3">
    <name type="scientific">Sphingomonas molluscorum</name>
    <dbReference type="NCBI Taxonomy" id="418184"/>
    <lineage>
        <taxon>Bacteria</taxon>
        <taxon>Pseudomonadati</taxon>
        <taxon>Pseudomonadota</taxon>
        <taxon>Alphaproteobacteria</taxon>
        <taxon>Sphingomonadales</taxon>
        <taxon>Sphingomonadaceae</taxon>
        <taxon>Sphingomonas</taxon>
    </lineage>
</organism>
<keyword evidence="3" id="KW-1185">Reference proteome</keyword>
<gene>
    <name evidence="2" type="ORF">WH159_06725</name>
</gene>
<feature type="transmembrane region" description="Helical" evidence="1">
    <location>
        <begin position="107"/>
        <end position="132"/>
    </location>
</feature>
<comment type="caution">
    <text evidence="2">The sequence shown here is derived from an EMBL/GenBank/DDBJ whole genome shotgun (WGS) entry which is preliminary data.</text>
</comment>
<reference evidence="2 3" key="1">
    <citation type="submission" date="2023-12" db="EMBL/GenBank/DDBJ databases">
        <title>Gut-associated functions are favored during microbiome assembly across C. elegans life.</title>
        <authorList>
            <person name="Zimmermann J."/>
        </authorList>
    </citation>
    <scope>NUCLEOTIDE SEQUENCE [LARGE SCALE GENOMIC DNA]</scope>
    <source>
        <strain evidence="2 3">JUb134</strain>
    </source>
</reference>
<feature type="transmembrane region" description="Helical" evidence="1">
    <location>
        <begin position="14"/>
        <end position="35"/>
    </location>
</feature>
<keyword evidence="1" id="KW-0472">Membrane</keyword>
<dbReference type="InterPro" id="IPR021279">
    <property type="entry name" value="DUF2721"/>
</dbReference>
<accession>A0ABU8Q3D2</accession>